<proteinExistence type="predicted"/>
<organism evidence="2 3">
    <name type="scientific">Vibrio aerogenes CECT 7868</name>
    <dbReference type="NCBI Taxonomy" id="1216006"/>
    <lineage>
        <taxon>Bacteria</taxon>
        <taxon>Pseudomonadati</taxon>
        <taxon>Pseudomonadota</taxon>
        <taxon>Gammaproteobacteria</taxon>
        <taxon>Vibrionales</taxon>
        <taxon>Vibrionaceae</taxon>
        <taxon>Vibrio</taxon>
    </lineage>
</organism>
<dbReference type="InterPro" id="IPR024510">
    <property type="entry name" value="DUF2589"/>
</dbReference>
<sequence>MASTHLAEQFSGLPMKALIGAPLKAATDANAMISQAQTQFLLTTCFEQVAENSKDLRPVMVTFQLSRQVLESDGQFSKQPVTMNIAIPLMTLIPISSLAVETLKISFNMEVKSSEELSSTTSSKQNRHQTQKNPDQDHLSHEFNVELYGTLTAQSGNTQKSAAGTNYEVTLEAGQLPLPRGVTTILDIFEKNLNPIPEKK</sequence>
<evidence type="ECO:0000313" key="3">
    <source>
        <dbReference type="Proteomes" id="UP000184608"/>
    </source>
</evidence>
<dbReference type="Proteomes" id="UP000184608">
    <property type="component" value="Unassembled WGS sequence"/>
</dbReference>
<dbReference type="EMBL" id="FQXZ01000005">
    <property type="protein sequence ID" value="SHH76721.1"/>
    <property type="molecule type" value="Genomic_DNA"/>
</dbReference>
<protein>
    <recommendedName>
        <fullName evidence="4">DUF2589 domain-containing protein</fullName>
    </recommendedName>
</protein>
<keyword evidence="3" id="KW-1185">Reference proteome</keyword>
<feature type="region of interest" description="Disordered" evidence="1">
    <location>
        <begin position="114"/>
        <end position="139"/>
    </location>
</feature>
<evidence type="ECO:0000256" key="1">
    <source>
        <dbReference type="SAM" id="MobiDB-lite"/>
    </source>
</evidence>
<dbReference type="STRING" id="1216006.VA7868_00457"/>
<accession>A0A1M5VN92</accession>
<dbReference type="AlphaFoldDB" id="A0A1M5VN92"/>
<evidence type="ECO:0000313" key="2">
    <source>
        <dbReference type="EMBL" id="SHH76721.1"/>
    </source>
</evidence>
<reference evidence="2 3" key="1">
    <citation type="submission" date="2016-11" db="EMBL/GenBank/DDBJ databases">
        <authorList>
            <person name="Jaros S."/>
            <person name="Januszkiewicz K."/>
            <person name="Wedrychowicz H."/>
        </authorList>
    </citation>
    <scope>NUCLEOTIDE SEQUENCE [LARGE SCALE GENOMIC DNA]</scope>
    <source>
        <strain evidence="2 3">CECT 7868</strain>
    </source>
</reference>
<dbReference type="RefSeq" id="WP_073602221.1">
    <property type="nucleotide sequence ID" value="NZ_FQXZ01000005.1"/>
</dbReference>
<name>A0A1M5VN92_9VIBR</name>
<dbReference type="Pfam" id="PF11655">
    <property type="entry name" value="DUF2589"/>
    <property type="match status" value="1"/>
</dbReference>
<dbReference type="OrthoDB" id="1043330at2"/>
<gene>
    <name evidence="2" type="ORF">VA7868_00457</name>
</gene>
<evidence type="ECO:0008006" key="4">
    <source>
        <dbReference type="Google" id="ProtNLM"/>
    </source>
</evidence>